<reference evidence="1 2" key="1">
    <citation type="submission" date="2019-10" db="EMBL/GenBank/DDBJ databases">
        <authorList>
            <person name="Karimi E."/>
        </authorList>
    </citation>
    <scope>NUCLEOTIDE SEQUENCE [LARGE SCALE GENOMIC DNA]</scope>
    <source>
        <strain evidence="1">Bacillus sp. 71</strain>
    </source>
</reference>
<dbReference type="Proteomes" id="UP000437562">
    <property type="component" value="Unassembled WGS sequence"/>
</dbReference>
<evidence type="ECO:0000313" key="1">
    <source>
        <dbReference type="EMBL" id="VXB77429.1"/>
    </source>
</evidence>
<protein>
    <submittedName>
        <fullName evidence="1">Uncharacterized protein</fullName>
    </submittedName>
</protein>
<evidence type="ECO:0000313" key="2">
    <source>
        <dbReference type="Proteomes" id="UP000437562"/>
    </source>
</evidence>
<organism evidence="1 2">
    <name type="scientific">Bacillus mycoides</name>
    <dbReference type="NCBI Taxonomy" id="1405"/>
    <lineage>
        <taxon>Bacteria</taxon>
        <taxon>Bacillati</taxon>
        <taxon>Bacillota</taxon>
        <taxon>Bacilli</taxon>
        <taxon>Bacillales</taxon>
        <taxon>Bacillaceae</taxon>
        <taxon>Bacillus</taxon>
        <taxon>Bacillus cereus group</taxon>
    </lineage>
</organism>
<dbReference type="EMBL" id="CABWMC010000004">
    <property type="protein sequence ID" value="VXB77429.1"/>
    <property type="molecule type" value="Genomic_DNA"/>
</dbReference>
<dbReference type="AlphaFoldDB" id="A0A653TAP9"/>
<gene>
    <name evidence="1" type="ORF">BACI71_120351</name>
</gene>
<proteinExistence type="predicted"/>
<name>A0A653TAP9_BACMY</name>
<accession>A0A653TAP9</accession>
<sequence length="56" mass="6359">MEGKRNIAFHSTYFKAVNVARGFLSVVNLLCSFGIIHVQLSKIVAVTYENLFVLLW</sequence>